<dbReference type="PANTHER" id="PTHR10071:SF281">
    <property type="entry name" value="BOX A-BINDING FACTOR-RELATED"/>
    <property type="match status" value="1"/>
</dbReference>
<evidence type="ECO:0000256" key="3">
    <source>
        <dbReference type="ARBA" id="ARBA00022771"/>
    </source>
</evidence>
<dbReference type="GO" id="GO:0000981">
    <property type="term" value="F:DNA-binding transcription factor activity, RNA polymerase II-specific"/>
    <property type="evidence" value="ECO:0007669"/>
    <property type="project" value="TreeGrafter"/>
</dbReference>
<name>A0A137NXF9_CONC2</name>
<keyword evidence="10" id="KW-1185">Reference proteome</keyword>
<dbReference type="PANTHER" id="PTHR10071">
    <property type="entry name" value="TRANSCRIPTION FACTOR GATA FAMILY MEMBER"/>
    <property type="match status" value="1"/>
</dbReference>
<dbReference type="STRING" id="796925.A0A137NXF9"/>
<keyword evidence="2" id="KW-0479">Metal-binding</keyword>
<evidence type="ECO:0000256" key="2">
    <source>
        <dbReference type="ARBA" id="ARBA00022723"/>
    </source>
</evidence>
<dbReference type="GO" id="GO:0000978">
    <property type="term" value="F:RNA polymerase II cis-regulatory region sequence-specific DNA binding"/>
    <property type="evidence" value="ECO:0007669"/>
    <property type="project" value="TreeGrafter"/>
</dbReference>
<feature type="region of interest" description="Disordered" evidence="7">
    <location>
        <begin position="134"/>
        <end position="195"/>
    </location>
</feature>
<dbReference type="EMBL" id="KQ964631">
    <property type="protein sequence ID" value="KXN67523.1"/>
    <property type="molecule type" value="Genomic_DNA"/>
</dbReference>
<accession>A0A137NXF9</accession>
<feature type="domain" description="GATA-type" evidence="8">
    <location>
        <begin position="90"/>
        <end position="144"/>
    </location>
</feature>
<dbReference type="Proteomes" id="UP000070444">
    <property type="component" value="Unassembled WGS sequence"/>
</dbReference>
<evidence type="ECO:0000256" key="6">
    <source>
        <dbReference type="PROSITE-ProRule" id="PRU00094"/>
    </source>
</evidence>
<dbReference type="Pfam" id="PF00320">
    <property type="entry name" value="GATA"/>
    <property type="match status" value="2"/>
</dbReference>
<proteinExistence type="predicted"/>
<gene>
    <name evidence="9" type="ORF">CONCODRAFT_80112</name>
</gene>
<evidence type="ECO:0000256" key="4">
    <source>
        <dbReference type="ARBA" id="ARBA00022833"/>
    </source>
</evidence>
<feature type="domain" description="GATA-type" evidence="8">
    <location>
        <begin position="1"/>
        <end position="52"/>
    </location>
</feature>
<dbReference type="OrthoDB" id="515401at2759"/>
<dbReference type="InterPro" id="IPR039355">
    <property type="entry name" value="Transcription_factor_GATA"/>
</dbReference>
<evidence type="ECO:0000313" key="9">
    <source>
        <dbReference type="EMBL" id="KXN67523.1"/>
    </source>
</evidence>
<reference evidence="9 10" key="1">
    <citation type="journal article" date="2015" name="Genome Biol. Evol.">
        <title>Phylogenomic analyses indicate that early fungi evolved digesting cell walls of algal ancestors of land plants.</title>
        <authorList>
            <person name="Chang Y."/>
            <person name="Wang S."/>
            <person name="Sekimoto S."/>
            <person name="Aerts A.L."/>
            <person name="Choi C."/>
            <person name="Clum A."/>
            <person name="LaButti K.M."/>
            <person name="Lindquist E.A."/>
            <person name="Yee Ngan C."/>
            <person name="Ohm R.A."/>
            <person name="Salamov A.A."/>
            <person name="Grigoriev I.V."/>
            <person name="Spatafora J.W."/>
            <person name="Berbee M.L."/>
        </authorList>
    </citation>
    <scope>NUCLEOTIDE SEQUENCE [LARGE SCALE GENOMIC DNA]</scope>
    <source>
        <strain evidence="9 10">NRRL 28638</strain>
    </source>
</reference>
<dbReference type="PROSITE" id="PS50114">
    <property type="entry name" value="GATA_ZN_FINGER_2"/>
    <property type="match status" value="2"/>
</dbReference>
<dbReference type="Gene3D" id="3.30.50.10">
    <property type="entry name" value="Erythroid Transcription Factor GATA-1, subunit A"/>
    <property type="match status" value="2"/>
</dbReference>
<evidence type="ECO:0000256" key="7">
    <source>
        <dbReference type="SAM" id="MobiDB-lite"/>
    </source>
</evidence>
<comment type="subcellular location">
    <subcellularLocation>
        <location evidence="1">Nucleus</location>
    </subcellularLocation>
</comment>
<dbReference type="CDD" id="cd00202">
    <property type="entry name" value="ZnF_GATA"/>
    <property type="match status" value="2"/>
</dbReference>
<keyword evidence="3 6" id="KW-0863">Zinc-finger</keyword>
<organism evidence="9 10">
    <name type="scientific">Conidiobolus coronatus (strain ATCC 28846 / CBS 209.66 / NRRL 28638)</name>
    <name type="common">Delacroixia coronata</name>
    <dbReference type="NCBI Taxonomy" id="796925"/>
    <lineage>
        <taxon>Eukaryota</taxon>
        <taxon>Fungi</taxon>
        <taxon>Fungi incertae sedis</taxon>
        <taxon>Zoopagomycota</taxon>
        <taxon>Entomophthoromycotina</taxon>
        <taxon>Entomophthoromycetes</taxon>
        <taxon>Entomophthorales</taxon>
        <taxon>Ancylistaceae</taxon>
        <taxon>Conidiobolus</taxon>
    </lineage>
</organism>
<sequence>MTVCSNCGTTNTPLWRRGPDGRELCNACALYYKTRKQHRPSTFPKGGREQPKTVMNLPNAGTCPGNGKCNGTGGQSSCAGCPALNQNLQHLETRKCSHCTATSTPLWRKDKDMKTLCNACWLYEKLNGRKRPRNLKKDDLIKRRNRPVNNKNQGYFYTNVTPYNNSEGERGTLSSTDNDSLDRSSSNMNISPPLNPQSTSYSYDFPISNPPSSSLSHQDKMYISHDKVIIKSLSLYLSISNFFV</sequence>
<protein>
    <submittedName>
        <fullName evidence="9">GATA-domain-containing protein</fullName>
    </submittedName>
</protein>
<keyword evidence="4" id="KW-0862">Zinc</keyword>
<dbReference type="AlphaFoldDB" id="A0A137NXF9"/>
<dbReference type="InterPro" id="IPR013088">
    <property type="entry name" value="Znf_NHR/GATA"/>
</dbReference>
<dbReference type="PROSITE" id="PS00344">
    <property type="entry name" value="GATA_ZN_FINGER_1"/>
    <property type="match status" value="1"/>
</dbReference>
<keyword evidence="5" id="KW-0539">Nucleus</keyword>
<dbReference type="GO" id="GO:0000122">
    <property type="term" value="P:negative regulation of transcription by RNA polymerase II"/>
    <property type="evidence" value="ECO:0007669"/>
    <property type="project" value="TreeGrafter"/>
</dbReference>
<dbReference type="GO" id="GO:0008270">
    <property type="term" value="F:zinc ion binding"/>
    <property type="evidence" value="ECO:0007669"/>
    <property type="project" value="UniProtKB-KW"/>
</dbReference>
<dbReference type="GO" id="GO:0005634">
    <property type="term" value="C:nucleus"/>
    <property type="evidence" value="ECO:0007669"/>
    <property type="project" value="UniProtKB-SubCell"/>
</dbReference>
<dbReference type="InterPro" id="IPR000679">
    <property type="entry name" value="Znf_GATA"/>
</dbReference>
<evidence type="ECO:0000256" key="5">
    <source>
        <dbReference type="ARBA" id="ARBA00023242"/>
    </source>
</evidence>
<dbReference type="GO" id="GO:0045944">
    <property type="term" value="P:positive regulation of transcription by RNA polymerase II"/>
    <property type="evidence" value="ECO:0007669"/>
    <property type="project" value="TreeGrafter"/>
</dbReference>
<dbReference type="PRINTS" id="PR00619">
    <property type="entry name" value="GATAZNFINGER"/>
</dbReference>
<evidence type="ECO:0000313" key="10">
    <source>
        <dbReference type="Proteomes" id="UP000070444"/>
    </source>
</evidence>
<feature type="compositionally biased region" description="Polar residues" evidence="7">
    <location>
        <begin position="147"/>
        <end position="195"/>
    </location>
</feature>
<dbReference type="SMART" id="SM00401">
    <property type="entry name" value="ZnF_GATA"/>
    <property type="match status" value="2"/>
</dbReference>
<dbReference type="SUPFAM" id="SSF57716">
    <property type="entry name" value="Glucocorticoid receptor-like (DNA-binding domain)"/>
    <property type="match status" value="2"/>
</dbReference>
<evidence type="ECO:0000259" key="8">
    <source>
        <dbReference type="PROSITE" id="PS50114"/>
    </source>
</evidence>
<evidence type="ECO:0000256" key="1">
    <source>
        <dbReference type="ARBA" id="ARBA00004123"/>
    </source>
</evidence>